<sequence>MAQGALKKTKTTTATTKRGGLSAARTKPGVRQIAPKKAGLVKAHKLTKKLTSGLVTKTERSLASKAGHLEMLAGGKKDRLEKEKKKALANAKK</sequence>
<dbReference type="Pfam" id="PF09495">
    <property type="entry name" value="DUF2462"/>
    <property type="match status" value="1"/>
</dbReference>
<reference evidence="2" key="2">
    <citation type="journal article" date="2023" name="IMA Fungus">
        <title>Comparative genomic study of the Penicillium genus elucidates a diverse pangenome and 15 lateral gene transfer events.</title>
        <authorList>
            <person name="Petersen C."/>
            <person name="Sorensen T."/>
            <person name="Nielsen M.R."/>
            <person name="Sondergaard T.E."/>
            <person name="Sorensen J.L."/>
            <person name="Fitzpatrick D.A."/>
            <person name="Frisvad J.C."/>
            <person name="Nielsen K.L."/>
        </authorList>
    </citation>
    <scope>NUCLEOTIDE SEQUENCE</scope>
    <source>
        <strain evidence="2">IBT 30069</strain>
    </source>
</reference>
<dbReference type="EMBL" id="JAPQKH010000003">
    <property type="protein sequence ID" value="KAJ5106507.1"/>
    <property type="molecule type" value="Genomic_DNA"/>
</dbReference>
<organism evidence="2 3">
    <name type="scientific">Penicillium angulare</name>
    <dbReference type="NCBI Taxonomy" id="116970"/>
    <lineage>
        <taxon>Eukaryota</taxon>
        <taxon>Fungi</taxon>
        <taxon>Dikarya</taxon>
        <taxon>Ascomycota</taxon>
        <taxon>Pezizomycotina</taxon>
        <taxon>Eurotiomycetes</taxon>
        <taxon>Eurotiomycetidae</taxon>
        <taxon>Eurotiales</taxon>
        <taxon>Aspergillaceae</taxon>
        <taxon>Penicillium</taxon>
    </lineage>
</organism>
<feature type="region of interest" description="Disordered" evidence="1">
    <location>
        <begin position="1"/>
        <end position="30"/>
    </location>
</feature>
<dbReference type="InterPro" id="IPR019034">
    <property type="entry name" value="UPF0390"/>
</dbReference>
<comment type="caution">
    <text evidence="2">The sequence shown here is derived from an EMBL/GenBank/DDBJ whole genome shotgun (WGS) entry which is preliminary data.</text>
</comment>
<feature type="compositionally biased region" description="Basic and acidic residues" evidence="1">
    <location>
        <begin position="75"/>
        <end position="86"/>
    </location>
</feature>
<reference evidence="2" key="1">
    <citation type="submission" date="2022-11" db="EMBL/GenBank/DDBJ databases">
        <authorList>
            <person name="Petersen C."/>
        </authorList>
    </citation>
    <scope>NUCLEOTIDE SEQUENCE</scope>
    <source>
        <strain evidence="2">IBT 30069</strain>
    </source>
</reference>
<dbReference type="Proteomes" id="UP001149165">
    <property type="component" value="Unassembled WGS sequence"/>
</dbReference>
<accession>A0A9W9FVN4</accession>
<keyword evidence="3" id="KW-1185">Reference proteome</keyword>
<protein>
    <submittedName>
        <fullName evidence="2">Uncharacterized protein</fullName>
    </submittedName>
</protein>
<dbReference type="OrthoDB" id="5239630at2759"/>
<dbReference type="AlphaFoldDB" id="A0A9W9FVN4"/>
<gene>
    <name evidence="2" type="ORF">N7456_003182</name>
</gene>
<proteinExistence type="predicted"/>
<evidence type="ECO:0000313" key="3">
    <source>
        <dbReference type="Proteomes" id="UP001149165"/>
    </source>
</evidence>
<name>A0A9W9FVN4_9EURO</name>
<evidence type="ECO:0000256" key="1">
    <source>
        <dbReference type="SAM" id="MobiDB-lite"/>
    </source>
</evidence>
<feature type="region of interest" description="Disordered" evidence="1">
    <location>
        <begin position="66"/>
        <end position="93"/>
    </location>
</feature>
<evidence type="ECO:0000313" key="2">
    <source>
        <dbReference type="EMBL" id="KAJ5106507.1"/>
    </source>
</evidence>